<organism evidence="2 3">
    <name type="scientific">Microbacterium album</name>
    <dbReference type="NCBI Taxonomy" id="2053191"/>
    <lineage>
        <taxon>Bacteria</taxon>
        <taxon>Bacillati</taxon>
        <taxon>Actinomycetota</taxon>
        <taxon>Actinomycetes</taxon>
        <taxon>Micrococcales</taxon>
        <taxon>Microbacteriaceae</taxon>
        <taxon>Microbacterium</taxon>
    </lineage>
</organism>
<comment type="caution">
    <text evidence="2">The sequence shown here is derived from an EMBL/GenBank/DDBJ whole genome shotgun (WGS) entry which is preliminary data.</text>
</comment>
<dbReference type="InterPro" id="IPR050766">
    <property type="entry name" value="Bact_Lucif_Oxidored"/>
</dbReference>
<dbReference type="EMBL" id="BMJY01000015">
    <property type="protein sequence ID" value="GGH48645.1"/>
    <property type="molecule type" value="Genomic_DNA"/>
</dbReference>
<evidence type="ECO:0000313" key="2">
    <source>
        <dbReference type="EMBL" id="GGH48645.1"/>
    </source>
</evidence>
<sequence length="283" mass="29815">MTQAADFGTFGVWRGAALLDAPFARRVEALGYGTLWIGGSPSGDLGIVEELLDATEAIVIATGIVNIWKDDAVTVARSFRRIDEHHPGRFVLGIGSGHREATAERVRPLASLAAYLDVLDAEGVGPDQRLLAALGDRTLALAAERSLGAHPYLTVPAHTRHARAVMDAARPGALLAPEQKIAIADDADAARATARAYLKRYFRLENYVGALVRHGVDESQFEGGGSDDLIDAVASNPTVDAGVAGLRAHLDAGADHVSAQALGDDPLGALELLAESLELPPRR</sequence>
<protein>
    <submittedName>
        <fullName evidence="2">LLM class F420-dependent oxidoreductase</fullName>
    </submittedName>
</protein>
<dbReference type="GO" id="GO:0016705">
    <property type="term" value="F:oxidoreductase activity, acting on paired donors, with incorporation or reduction of molecular oxygen"/>
    <property type="evidence" value="ECO:0007669"/>
    <property type="project" value="InterPro"/>
</dbReference>
<dbReference type="PANTHER" id="PTHR30137:SF18">
    <property type="entry name" value="CONSERVED PROTEIN"/>
    <property type="match status" value="1"/>
</dbReference>
<evidence type="ECO:0000259" key="1">
    <source>
        <dbReference type="Pfam" id="PF00296"/>
    </source>
</evidence>
<proteinExistence type="predicted"/>
<dbReference type="Pfam" id="PF00296">
    <property type="entry name" value="Bac_luciferase"/>
    <property type="match status" value="1"/>
</dbReference>
<reference evidence="2" key="2">
    <citation type="submission" date="2020-09" db="EMBL/GenBank/DDBJ databases">
        <authorList>
            <person name="Sun Q."/>
            <person name="Zhou Y."/>
        </authorList>
    </citation>
    <scope>NUCLEOTIDE SEQUENCE</scope>
    <source>
        <strain evidence="2">CGMCC 1.15794</strain>
    </source>
</reference>
<dbReference type="InterPro" id="IPR036661">
    <property type="entry name" value="Luciferase-like_sf"/>
</dbReference>
<dbReference type="GO" id="GO:0005829">
    <property type="term" value="C:cytosol"/>
    <property type="evidence" value="ECO:0007669"/>
    <property type="project" value="TreeGrafter"/>
</dbReference>
<evidence type="ECO:0000313" key="3">
    <source>
        <dbReference type="Proteomes" id="UP000657592"/>
    </source>
</evidence>
<dbReference type="PANTHER" id="PTHR30137">
    <property type="entry name" value="LUCIFERASE-LIKE MONOOXYGENASE"/>
    <property type="match status" value="1"/>
</dbReference>
<gene>
    <name evidence="2" type="ORF">GCM10010921_26260</name>
</gene>
<dbReference type="AlphaFoldDB" id="A0A917MMJ1"/>
<dbReference type="InterPro" id="IPR011251">
    <property type="entry name" value="Luciferase-like_dom"/>
</dbReference>
<dbReference type="Proteomes" id="UP000657592">
    <property type="component" value="Unassembled WGS sequence"/>
</dbReference>
<keyword evidence="3" id="KW-1185">Reference proteome</keyword>
<dbReference type="SUPFAM" id="SSF51679">
    <property type="entry name" value="Bacterial luciferase-like"/>
    <property type="match status" value="1"/>
</dbReference>
<accession>A0A917MMJ1</accession>
<feature type="domain" description="Luciferase-like" evidence="1">
    <location>
        <begin position="23"/>
        <end position="106"/>
    </location>
</feature>
<dbReference type="RefSeq" id="WP_188756763.1">
    <property type="nucleotide sequence ID" value="NZ_BMJY01000015.1"/>
</dbReference>
<dbReference type="NCBIfam" id="TIGR03620">
    <property type="entry name" value="F420_MSMEG_4141"/>
    <property type="match status" value="1"/>
</dbReference>
<reference evidence="2" key="1">
    <citation type="journal article" date="2014" name="Int. J. Syst. Evol. Microbiol.">
        <title>Complete genome sequence of Corynebacterium casei LMG S-19264T (=DSM 44701T), isolated from a smear-ripened cheese.</title>
        <authorList>
            <consortium name="US DOE Joint Genome Institute (JGI-PGF)"/>
            <person name="Walter F."/>
            <person name="Albersmeier A."/>
            <person name="Kalinowski J."/>
            <person name="Ruckert C."/>
        </authorList>
    </citation>
    <scope>NUCLEOTIDE SEQUENCE</scope>
    <source>
        <strain evidence="2">CGMCC 1.15794</strain>
    </source>
</reference>
<dbReference type="InterPro" id="IPR019922">
    <property type="entry name" value="Lucif-like_OxRdatse_MSMEG_4141"/>
</dbReference>
<name>A0A917MMJ1_9MICO</name>
<dbReference type="Gene3D" id="3.20.20.30">
    <property type="entry name" value="Luciferase-like domain"/>
    <property type="match status" value="2"/>
</dbReference>